<dbReference type="InterPro" id="IPR016193">
    <property type="entry name" value="Cytidine_deaminase-like"/>
</dbReference>
<proteinExistence type="inferred from homology"/>
<dbReference type="InterPro" id="IPR002125">
    <property type="entry name" value="CMP_dCMP_dom"/>
</dbReference>
<feature type="domain" description="CMP/dCMP-type deaminase" evidence="2">
    <location>
        <begin position="3"/>
        <end position="134"/>
    </location>
</feature>
<keyword evidence="3" id="KW-0378">Hydrolase</keyword>
<dbReference type="GO" id="GO:0072527">
    <property type="term" value="P:pyrimidine-containing compound metabolic process"/>
    <property type="evidence" value="ECO:0007669"/>
    <property type="project" value="UniProtKB-ARBA"/>
</dbReference>
<dbReference type="OrthoDB" id="39143at2157"/>
<dbReference type="InterPro" id="IPR050202">
    <property type="entry name" value="Cyt/Deoxycyt_deaminase"/>
</dbReference>
<dbReference type="CDD" id="cd01283">
    <property type="entry name" value="cytidine_deaminase"/>
    <property type="match status" value="1"/>
</dbReference>
<dbReference type="RefSeq" id="WP_209486709.1">
    <property type="nucleotide sequence ID" value="NZ_JAGGKQ010000027.1"/>
</dbReference>
<dbReference type="Pfam" id="PF00383">
    <property type="entry name" value="dCMP_cyt_deam_1"/>
    <property type="match status" value="1"/>
</dbReference>
<sequence>MPEVSEEVIEAASEAVSCSVSPRDFSGLGAAVRAEDGDIYTGSVVETRDRHQSIHAERLAVFNAVSAHEEENLITELAMNFPLGMDEESSALNVCGSCLHILAEFSEGDVPIHMKGAAGSKQAMLSELYPDPWS</sequence>
<name>A0A8T4GIX8_9EURY</name>
<dbReference type="Gene3D" id="3.40.140.10">
    <property type="entry name" value="Cytidine Deaminase, domain 2"/>
    <property type="match status" value="1"/>
</dbReference>
<evidence type="ECO:0000256" key="1">
    <source>
        <dbReference type="ARBA" id="ARBA00006576"/>
    </source>
</evidence>
<organism evidence="3 4">
    <name type="scientific">Halorubrum alkaliphilum</name>
    <dbReference type="NCBI Taxonomy" id="261290"/>
    <lineage>
        <taxon>Archaea</taxon>
        <taxon>Methanobacteriati</taxon>
        <taxon>Methanobacteriota</taxon>
        <taxon>Stenosarchaea group</taxon>
        <taxon>Halobacteria</taxon>
        <taxon>Halobacteriales</taxon>
        <taxon>Haloferacaceae</taxon>
        <taxon>Halorubrum</taxon>
    </lineage>
</organism>
<comment type="caution">
    <text evidence="3">The sequence shown here is derived from an EMBL/GenBank/DDBJ whole genome shotgun (WGS) entry which is preliminary data.</text>
</comment>
<dbReference type="GO" id="GO:0005829">
    <property type="term" value="C:cytosol"/>
    <property type="evidence" value="ECO:0007669"/>
    <property type="project" value="TreeGrafter"/>
</dbReference>
<dbReference type="EMBL" id="JAGGKQ010000027">
    <property type="protein sequence ID" value="MBP1923689.1"/>
    <property type="molecule type" value="Genomic_DNA"/>
</dbReference>
<accession>A0A8T4GIX8</accession>
<dbReference type="Proteomes" id="UP000823588">
    <property type="component" value="Unassembled WGS sequence"/>
</dbReference>
<dbReference type="PANTHER" id="PTHR11644">
    <property type="entry name" value="CYTIDINE DEAMINASE"/>
    <property type="match status" value="1"/>
</dbReference>
<dbReference type="AlphaFoldDB" id="A0A8T4GIX8"/>
<dbReference type="SUPFAM" id="SSF53927">
    <property type="entry name" value="Cytidine deaminase-like"/>
    <property type="match status" value="1"/>
</dbReference>
<reference evidence="3" key="1">
    <citation type="submission" date="2021-03" db="EMBL/GenBank/DDBJ databases">
        <title>Genomic Encyclopedia of Type Strains, Phase IV (KMG-IV): sequencing the most valuable type-strain genomes for metagenomic binning, comparative biology and taxonomic classification.</title>
        <authorList>
            <person name="Goeker M."/>
        </authorList>
    </citation>
    <scope>NUCLEOTIDE SEQUENCE</scope>
    <source>
        <strain evidence="3">DSM 23564</strain>
    </source>
</reference>
<dbReference type="GO" id="GO:0004126">
    <property type="term" value="F:cytidine deaminase activity"/>
    <property type="evidence" value="ECO:0007669"/>
    <property type="project" value="UniProtKB-EC"/>
</dbReference>
<dbReference type="GO" id="GO:0055086">
    <property type="term" value="P:nucleobase-containing small molecule metabolic process"/>
    <property type="evidence" value="ECO:0007669"/>
    <property type="project" value="UniProtKB-ARBA"/>
</dbReference>
<dbReference type="GO" id="GO:0008270">
    <property type="term" value="F:zinc ion binding"/>
    <property type="evidence" value="ECO:0007669"/>
    <property type="project" value="TreeGrafter"/>
</dbReference>
<comment type="similarity">
    <text evidence="1">Belongs to the cytidine and deoxycytidylate deaminase family.</text>
</comment>
<protein>
    <submittedName>
        <fullName evidence="3">Cytidine deaminase</fullName>
        <ecNumber evidence="3">3.5.4.5</ecNumber>
    </submittedName>
</protein>
<dbReference type="PROSITE" id="PS51747">
    <property type="entry name" value="CYT_DCMP_DEAMINASES_2"/>
    <property type="match status" value="1"/>
</dbReference>
<evidence type="ECO:0000259" key="2">
    <source>
        <dbReference type="PROSITE" id="PS51747"/>
    </source>
</evidence>
<dbReference type="PANTHER" id="PTHR11644:SF2">
    <property type="entry name" value="CYTIDINE DEAMINASE"/>
    <property type="match status" value="1"/>
</dbReference>
<dbReference type="EC" id="3.5.4.5" evidence="3"/>
<keyword evidence="4" id="KW-1185">Reference proteome</keyword>
<evidence type="ECO:0000313" key="4">
    <source>
        <dbReference type="Proteomes" id="UP000823588"/>
    </source>
</evidence>
<evidence type="ECO:0000313" key="3">
    <source>
        <dbReference type="EMBL" id="MBP1923689.1"/>
    </source>
</evidence>
<gene>
    <name evidence="3" type="ORF">J2751_002734</name>
</gene>